<dbReference type="SFLD" id="SFLDF00027">
    <property type="entry name" value="p-type_atpase"/>
    <property type="match status" value="1"/>
</dbReference>
<evidence type="ECO:0000256" key="6">
    <source>
        <dbReference type="ARBA" id="ARBA00022967"/>
    </source>
</evidence>
<dbReference type="SFLD" id="SFLDG00002">
    <property type="entry name" value="C1.7:_P-type_atpase_like"/>
    <property type="match status" value="1"/>
</dbReference>
<keyword evidence="7 10" id="KW-1133">Transmembrane helix</keyword>
<keyword evidence="8 10" id="KW-0472">Membrane</keyword>
<dbReference type="Pfam" id="PF00122">
    <property type="entry name" value="E1-E2_ATPase"/>
    <property type="match status" value="1"/>
</dbReference>
<dbReference type="Pfam" id="PF13246">
    <property type="entry name" value="Cation_ATPase"/>
    <property type="match status" value="1"/>
</dbReference>
<evidence type="ECO:0000256" key="4">
    <source>
        <dbReference type="ARBA" id="ARBA00022741"/>
    </source>
</evidence>
<dbReference type="InterPro" id="IPR008250">
    <property type="entry name" value="ATPase_P-typ_transduc_dom_A_sf"/>
</dbReference>
<dbReference type="Gene3D" id="2.70.150.10">
    <property type="entry name" value="Calcium-transporting ATPase, cytoplasmic transduction domain A"/>
    <property type="match status" value="1"/>
</dbReference>
<evidence type="ECO:0000256" key="3">
    <source>
        <dbReference type="ARBA" id="ARBA00022692"/>
    </source>
</evidence>
<protein>
    <submittedName>
        <fullName evidence="12">Cation-transporting P-type ATPase</fullName>
    </submittedName>
</protein>
<feature type="transmembrane region" description="Helical" evidence="10">
    <location>
        <begin position="869"/>
        <end position="889"/>
    </location>
</feature>
<dbReference type="RefSeq" id="WP_425345552.1">
    <property type="nucleotide sequence ID" value="NZ_JBGUBD010000005.1"/>
</dbReference>
<feature type="transmembrane region" description="Helical" evidence="10">
    <location>
        <begin position="74"/>
        <end position="92"/>
    </location>
</feature>
<dbReference type="Pfam" id="PF00690">
    <property type="entry name" value="Cation_ATPase_N"/>
    <property type="match status" value="1"/>
</dbReference>
<evidence type="ECO:0000256" key="2">
    <source>
        <dbReference type="ARBA" id="ARBA00005675"/>
    </source>
</evidence>
<dbReference type="InterPro" id="IPR036412">
    <property type="entry name" value="HAD-like_sf"/>
</dbReference>
<feature type="transmembrane region" description="Helical" evidence="10">
    <location>
        <begin position="98"/>
        <end position="117"/>
    </location>
</feature>
<evidence type="ECO:0000256" key="1">
    <source>
        <dbReference type="ARBA" id="ARBA00004141"/>
    </source>
</evidence>
<dbReference type="InterPro" id="IPR059000">
    <property type="entry name" value="ATPase_P-type_domA"/>
</dbReference>
<dbReference type="Pfam" id="PF00689">
    <property type="entry name" value="Cation_ATPase_C"/>
    <property type="match status" value="1"/>
</dbReference>
<dbReference type="InterPro" id="IPR044492">
    <property type="entry name" value="P_typ_ATPase_HD_dom"/>
</dbReference>
<proteinExistence type="inferred from homology"/>
<feature type="transmembrane region" description="Helical" evidence="10">
    <location>
        <begin position="291"/>
        <end position="317"/>
    </location>
</feature>
<evidence type="ECO:0000256" key="10">
    <source>
        <dbReference type="SAM" id="Phobius"/>
    </source>
</evidence>
<comment type="caution">
    <text evidence="12">The sequence shown here is derived from an EMBL/GenBank/DDBJ whole genome shotgun (WGS) entry which is preliminary data.</text>
</comment>
<dbReference type="PANTHER" id="PTHR43294:SF20">
    <property type="entry name" value="P-TYPE ATPASE"/>
    <property type="match status" value="1"/>
</dbReference>
<dbReference type="CDD" id="cd02080">
    <property type="entry name" value="P-type_ATPase_cation"/>
    <property type="match status" value="1"/>
</dbReference>
<keyword evidence="3 10" id="KW-0812">Transmembrane</keyword>
<evidence type="ECO:0000259" key="11">
    <source>
        <dbReference type="SMART" id="SM00831"/>
    </source>
</evidence>
<dbReference type="PROSITE" id="PS00154">
    <property type="entry name" value="ATPASE_E1_E2"/>
    <property type="match status" value="1"/>
</dbReference>
<dbReference type="SFLD" id="SFLDS00003">
    <property type="entry name" value="Haloacid_Dehalogenase"/>
    <property type="match status" value="1"/>
</dbReference>
<feature type="transmembrane region" description="Helical" evidence="10">
    <location>
        <begin position="901"/>
        <end position="920"/>
    </location>
</feature>
<evidence type="ECO:0000256" key="9">
    <source>
        <dbReference type="SAM" id="MobiDB-lite"/>
    </source>
</evidence>
<keyword evidence="6" id="KW-1278">Translocase</keyword>
<keyword evidence="4" id="KW-0547">Nucleotide-binding</keyword>
<dbReference type="PRINTS" id="PR00120">
    <property type="entry name" value="HATPASE"/>
</dbReference>
<dbReference type="EMBL" id="JBGUBD010000005">
    <property type="protein sequence ID" value="MFA9478626.1"/>
    <property type="molecule type" value="Genomic_DNA"/>
</dbReference>
<dbReference type="Proteomes" id="UP001575105">
    <property type="component" value="Unassembled WGS sequence"/>
</dbReference>
<dbReference type="Gene3D" id="3.40.50.1000">
    <property type="entry name" value="HAD superfamily/HAD-like"/>
    <property type="match status" value="1"/>
</dbReference>
<feature type="transmembrane region" description="Helical" evidence="10">
    <location>
        <begin position="727"/>
        <end position="751"/>
    </location>
</feature>
<organism evidence="12 13">
    <name type="scientific">Natronomicrosphaera hydrolytica</name>
    <dbReference type="NCBI Taxonomy" id="3242702"/>
    <lineage>
        <taxon>Bacteria</taxon>
        <taxon>Pseudomonadati</taxon>
        <taxon>Planctomycetota</taxon>
        <taxon>Phycisphaerae</taxon>
        <taxon>Phycisphaerales</taxon>
        <taxon>Phycisphaeraceae</taxon>
        <taxon>Natronomicrosphaera</taxon>
    </lineage>
</organism>
<evidence type="ECO:0000313" key="13">
    <source>
        <dbReference type="Proteomes" id="UP001575105"/>
    </source>
</evidence>
<feature type="transmembrane region" description="Helical" evidence="10">
    <location>
        <begin position="757"/>
        <end position="775"/>
    </location>
</feature>
<keyword evidence="13" id="KW-1185">Reference proteome</keyword>
<dbReference type="SUPFAM" id="SSF81653">
    <property type="entry name" value="Calcium ATPase, transduction domain A"/>
    <property type="match status" value="1"/>
</dbReference>
<dbReference type="InterPro" id="IPR018303">
    <property type="entry name" value="ATPase_P-typ_P_site"/>
</dbReference>
<dbReference type="InterPro" id="IPR050510">
    <property type="entry name" value="Cation_transp_ATPase_P-type"/>
</dbReference>
<keyword evidence="5" id="KW-0067">ATP-binding</keyword>
<dbReference type="InterPro" id="IPR006068">
    <property type="entry name" value="ATPase_P-typ_cation-transptr_C"/>
</dbReference>
<evidence type="ECO:0000256" key="8">
    <source>
        <dbReference type="ARBA" id="ARBA00023136"/>
    </source>
</evidence>
<feature type="compositionally biased region" description="Basic and acidic residues" evidence="9">
    <location>
        <begin position="20"/>
        <end position="35"/>
    </location>
</feature>
<feature type="transmembrane region" description="Helical" evidence="10">
    <location>
        <begin position="831"/>
        <end position="849"/>
    </location>
</feature>
<evidence type="ECO:0000313" key="12">
    <source>
        <dbReference type="EMBL" id="MFA9478626.1"/>
    </source>
</evidence>
<accession>A0ABV4U508</accession>
<feature type="transmembrane region" description="Helical" evidence="10">
    <location>
        <begin position="264"/>
        <end position="285"/>
    </location>
</feature>
<dbReference type="InterPro" id="IPR023214">
    <property type="entry name" value="HAD_sf"/>
</dbReference>
<comment type="subcellular location">
    <subcellularLocation>
        <location evidence="1">Membrane</location>
        <topology evidence="1">Multi-pass membrane protein</topology>
    </subcellularLocation>
</comment>
<gene>
    <name evidence="12" type="ORF">ACERK3_09995</name>
</gene>
<dbReference type="PRINTS" id="PR00119">
    <property type="entry name" value="CATATPASE"/>
</dbReference>
<feature type="transmembrane region" description="Helical" evidence="10">
    <location>
        <begin position="795"/>
        <end position="819"/>
    </location>
</feature>
<dbReference type="SUPFAM" id="SSF81665">
    <property type="entry name" value="Calcium ATPase, transmembrane domain M"/>
    <property type="match status" value="1"/>
</dbReference>
<dbReference type="SUPFAM" id="SSF56784">
    <property type="entry name" value="HAD-like"/>
    <property type="match status" value="1"/>
</dbReference>
<feature type="region of interest" description="Disordered" evidence="9">
    <location>
        <begin position="1"/>
        <end position="35"/>
    </location>
</feature>
<dbReference type="Gene3D" id="3.40.1110.10">
    <property type="entry name" value="Calcium-transporting ATPase, cytoplasmic domain N"/>
    <property type="match status" value="1"/>
</dbReference>
<feature type="domain" description="Cation-transporting P-type ATPase N-terminal" evidence="11">
    <location>
        <begin position="18"/>
        <end position="91"/>
    </location>
</feature>
<evidence type="ECO:0000256" key="5">
    <source>
        <dbReference type="ARBA" id="ARBA00022840"/>
    </source>
</evidence>
<feature type="compositionally biased region" description="Pro residues" evidence="9">
    <location>
        <begin position="1"/>
        <end position="12"/>
    </location>
</feature>
<dbReference type="Gene3D" id="1.20.1110.10">
    <property type="entry name" value="Calcium-transporting ATPase, transmembrane domain"/>
    <property type="match status" value="1"/>
</dbReference>
<dbReference type="InterPro" id="IPR023298">
    <property type="entry name" value="ATPase_P-typ_TM_dom_sf"/>
</dbReference>
<reference evidence="12 13" key="1">
    <citation type="submission" date="2024-08" db="EMBL/GenBank/DDBJ databases">
        <title>Whole-genome sequencing of halo(alkali)philic microorganisms from hypersaline lakes.</title>
        <authorList>
            <person name="Sorokin D.Y."/>
            <person name="Merkel A.Y."/>
            <person name="Messina E."/>
            <person name="Yakimov M."/>
        </authorList>
    </citation>
    <scope>NUCLEOTIDE SEQUENCE [LARGE SCALE GENOMIC DNA]</scope>
    <source>
        <strain evidence="12 13">AB-hyl4</strain>
    </source>
</reference>
<comment type="similarity">
    <text evidence="2">Belongs to the cation transport ATPase (P-type) (TC 3.A.3) family. Type IIA subfamily.</text>
</comment>
<dbReference type="NCBIfam" id="TIGR01494">
    <property type="entry name" value="ATPase_P-type"/>
    <property type="match status" value="2"/>
</dbReference>
<dbReference type="PANTHER" id="PTHR43294">
    <property type="entry name" value="SODIUM/POTASSIUM-TRANSPORTING ATPASE SUBUNIT ALPHA"/>
    <property type="match status" value="1"/>
</dbReference>
<dbReference type="SMART" id="SM00831">
    <property type="entry name" value="Cation_ATPase_N"/>
    <property type="match status" value="1"/>
</dbReference>
<name>A0ABV4U508_9BACT</name>
<dbReference type="Pfam" id="PF08282">
    <property type="entry name" value="Hydrolase_3"/>
    <property type="match status" value="1"/>
</dbReference>
<evidence type="ECO:0000256" key="7">
    <source>
        <dbReference type="ARBA" id="ARBA00022989"/>
    </source>
</evidence>
<dbReference type="SUPFAM" id="SSF81660">
    <property type="entry name" value="Metal cation-transporting ATPase, ATP-binding domain N"/>
    <property type="match status" value="1"/>
</dbReference>
<dbReference type="InterPro" id="IPR004014">
    <property type="entry name" value="ATPase_P-typ_cation-transptr_N"/>
</dbReference>
<sequence length="930" mass="101562">MDEPTQHPPAPAPATTTPWHTREPDEVFNKLDTRPEGLTAEEASRRLEKHGPNRLKPPHQRTALQRFLTQFHNVLIYVLIVAGVVTTILALFGDRGHFVDAGVIFAVVIINAIIGFVQEGKAERALDAIRHMLSPEATVLRDGERHTIPAEQIVPGDIVALSSGDKVPADLRLFRTRDLRIDEAVLTGESVPVDKTTDTAEPEAAVGDRPGMAFSSALVTSGQGLGIVVGTSEDTEIGRISELLSEVQTLTTPLLEQIRTFGHVLTGIILALAAFTFAFGAFYWNEPWSDMFLAAVGLAVAAIPEGLPAILTITLAIGVQRMARRNAIIRHLPAVDTLGSITVICSDKTGTLTRNEMTVQTIAAADQRYRVTGVGYAPDGGFQLEASDDNNTLDNLDDNHHHLTQLLRAGLLCNDARLLHEDSQWHMQGDPTEGALLTAAAKAQLDRDALRKQLPRTDAIPFESEHKFMATLHHDHEGHGLIYLKGAPEVVLQRCSHLAPQSSPSSDALPTTDDLQPLDREAWHETVKGIAGKGQRLLALAYKPTTTDHHQLKFNDVESDMILLGVVGIIDPPRDEAIAAIHDCKQAGIRVKMITGDHALTAKVIGKALGIGDGERALTGAELDRMSEDELKQAANDVDVFARVSPEHKLRLVEAVQSHRQIVAMTGDGVNDAPALKRADVGVAMGIKGTEVSKEASDMVLADDNFASIASAVEEGRTVYDNIRKAILFLLPTNGGQSLVIIAAVMLGFALPITPVQILWVNMVVAVTLGLALAFEPSEANVMRRPPRKPREALLSLYFLWRIAIVSLLLWGVTFGLFMVMREVFNAELPLARTVAVNALVVSSVFYLFNARYITAPSFNREGIFGSRWVWLAVVLVLTLQMLYTYLPIAERLFDTVPLNVWHWLMILPAGVAIFAIVELEKKVARNWHS</sequence>
<dbReference type="InterPro" id="IPR023299">
    <property type="entry name" value="ATPase_P-typ_cyto_dom_N"/>
</dbReference>
<dbReference type="InterPro" id="IPR001757">
    <property type="entry name" value="P_typ_ATPase"/>
</dbReference>